<organism evidence="4 5">
    <name type="scientific">Oricola thermophila</name>
    <dbReference type="NCBI Taxonomy" id="2742145"/>
    <lineage>
        <taxon>Bacteria</taxon>
        <taxon>Pseudomonadati</taxon>
        <taxon>Pseudomonadota</taxon>
        <taxon>Alphaproteobacteria</taxon>
        <taxon>Hyphomicrobiales</taxon>
        <taxon>Ahrensiaceae</taxon>
        <taxon>Oricola</taxon>
    </lineage>
</organism>
<dbReference type="InterPro" id="IPR015797">
    <property type="entry name" value="NUDIX_hydrolase-like_dom_sf"/>
</dbReference>
<evidence type="ECO:0000259" key="3">
    <source>
        <dbReference type="PROSITE" id="PS51462"/>
    </source>
</evidence>
<evidence type="ECO:0000256" key="1">
    <source>
        <dbReference type="ARBA" id="ARBA00001946"/>
    </source>
</evidence>
<gene>
    <name evidence="4" type="ORF">HTY61_10130</name>
</gene>
<evidence type="ECO:0000313" key="5">
    <source>
        <dbReference type="Proteomes" id="UP000509367"/>
    </source>
</evidence>
<dbReference type="Gene3D" id="3.90.79.10">
    <property type="entry name" value="Nucleoside Triphosphate Pyrophosphohydrolase"/>
    <property type="match status" value="1"/>
</dbReference>
<proteinExistence type="predicted"/>
<dbReference type="PROSITE" id="PS51462">
    <property type="entry name" value="NUDIX"/>
    <property type="match status" value="1"/>
</dbReference>
<dbReference type="EMBL" id="CP054836">
    <property type="protein sequence ID" value="QKV18781.1"/>
    <property type="molecule type" value="Genomic_DNA"/>
</dbReference>
<dbReference type="GO" id="GO:0016787">
    <property type="term" value="F:hydrolase activity"/>
    <property type="evidence" value="ECO:0007669"/>
    <property type="project" value="UniProtKB-KW"/>
</dbReference>
<feature type="domain" description="Nudix hydrolase" evidence="3">
    <location>
        <begin position="7"/>
        <end position="141"/>
    </location>
</feature>
<dbReference type="PROSITE" id="PS00893">
    <property type="entry name" value="NUDIX_BOX"/>
    <property type="match status" value="1"/>
</dbReference>
<reference evidence="4 5" key="1">
    <citation type="submission" date="2020-06" db="EMBL/GenBank/DDBJ databases">
        <title>Oricola thermophila sp. nov. isolated from a tidal sediments.</title>
        <authorList>
            <person name="Kwon K.K."/>
            <person name="Yang S.-H."/>
            <person name="Park M.-J."/>
        </authorList>
    </citation>
    <scope>NUCLEOTIDE SEQUENCE [LARGE SCALE GENOMIC DNA]</scope>
    <source>
        <strain evidence="4 5">MEBiC13590</strain>
    </source>
</reference>
<dbReference type="Pfam" id="PF00293">
    <property type="entry name" value="NUDIX"/>
    <property type="match status" value="1"/>
</dbReference>
<keyword evidence="2" id="KW-0378">Hydrolase</keyword>
<dbReference type="SUPFAM" id="SSF55811">
    <property type="entry name" value="Nudix"/>
    <property type="match status" value="1"/>
</dbReference>
<name>A0A6N1VCJ5_9HYPH</name>
<evidence type="ECO:0000256" key="2">
    <source>
        <dbReference type="ARBA" id="ARBA00022801"/>
    </source>
</evidence>
<dbReference type="AlphaFoldDB" id="A0A6N1VCJ5"/>
<dbReference type="RefSeq" id="WP_175276674.1">
    <property type="nucleotide sequence ID" value="NZ_CP054836.1"/>
</dbReference>
<dbReference type="InterPro" id="IPR020084">
    <property type="entry name" value="NUDIX_hydrolase_CS"/>
</dbReference>
<sequence length="155" mass="17045">MDFSKPPNTAVAGIVMVDRHNNFLLQKRDERPDISNPGMIGMFGGHKEGNETDVECALREVAEETGLMLSPDLLDLVVSTRVEYGNGICREGTFYLARNIDPSGFVVTEGSLFVVPVAEVGRHFADMVPTTVYVISLICEELRRGMRTLDDAGKP</sequence>
<evidence type="ECO:0000313" key="4">
    <source>
        <dbReference type="EMBL" id="QKV18781.1"/>
    </source>
</evidence>
<accession>A0A6N1VCJ5</accession>
<comment type="cofactor">
    <cofactor evidence="1">
        <name>Mg(2+)</name>
        <dbReference type="ChEBI" id="CHEBI:18420"/>
    </cofactor>
</comment>
<dbReference type="KEGG" id="orm:HTY61_10130"/>
<keyword evidence="5" id="KW-1185">Reference proteome</keyword>
<protein>
    <submittedName>
        <fullName evidence="4">NUDIX domain-containing protein</fullName>
    </submittedName>
</protein>
<dbReference type="InterPro" id="IPR000086">
    <property type="entry name" value="NUDIX_hydrolase_dom"/>
</dbReference>
<dbReference type="Proteomes" id="UP000509367">
    <property type="component" value="Chromosome"/>
</dbReference>